<comment type="caution">
    <text evidence="4">The sequence shown here is derived from an EMBL/GenBank/DDBJ whole genome shotgun (WGS) entry which is preliminary data.</text>
</comment>
<dbReference type="GO" id="GO:0005524">
    <property type="term" value="F:ATP binding"/>
    <property type="evidence" value="ECO:0007669"/>
    <property type="project" value="UniProtKB-KW"/>
</dbReference>
<dbReference type="Pfam" id="PF00005">
    <property type="entry name" value="ABC_tran"/>
    <property type="match status" value="1"/>
</dbReference>
<dbReference type="CDD" id="cd03214">
    <property type="entry name" value="ABC_Iron-Siderophores_B12_Hemin"/>
    <property type="match status" value="1"/>
</dbReference>
<organism evidence="4 5">
    <name type="scientific">Rheinheimera tilapiae</name>
    <dbReference type="NCBI Taxonomy" id="875043"/>
    <lineage>
        <taxon>Bacteria</taxon>
        <taxon>Pseudomonadati</taxon>
        <taxon>Pseudomonadota</taxon>
        <taxon>Gammaproteobacteria</taxon>
        <taxon>Chromatiales</taxon>
        <taxon>Chromatiaceae</taxon>
        <taxon>Rheinheimera</taxon>
    </lineage>
</organism>
<dbReference type="SUPFAM" id="SSF52540">
    <property type="entry name" value="P-loop containing nucleoside triphosphate hydrolases"/>
    <property type="match status" value="1"/>
</dbReference>
<gene>
    <name evidence="4" type="ORF">ACFFJP_07585</name>
</gene>
<dbReference type="PANTHER" id="PTHR42794">
    <property type="entry name" value="HEMIN IMPORT ATP-BINDING PROTEIN HMUV"/>
    <property type="match status" value="1"/>
</dbReference>
<protein>
    <submittedName>
        <fullName evidence="4">ABC transporter ATP-binding protein</fullName>
    </submittedName>
</protein>
<dbReference type="PROSITE" id="PS50893">
    <property type="entry name" value="ABC_TRANSPORTER_2"/>
    <property type="match status" value="1"/>
</dbReference>
<dbReference type="Gene3D" id="3.40.50.300">
    <property type="entry name" value="P-loop containing nucleotide triphosphate hydrolases"/>
    <property type="match status" value="1"/>
</dbReference>
<dbReference type="InterPro" id="IPR027417">
    <property type="entry name" value="P-loop_NTPase"/>
</dbReference>
<keyword evidence="2 4" id="KW-0067">ATP-binding</keyword>
<dbReference type="InterPro" id="IPR003593">
    <property type="entry name" value="AAA+_ATPase"/>
</dbReference>
<evidence type="ECO:0000313" key="4">
    <source>
        <dbReference type="EMBL" id="MFC0048150.1"/>
    </source>
</evidence>
<keyword evidence="1" id="KW-0547">Nucleotide-binding</keyword>
<keyword evidence="5" id="KW-1185">Reference proteome</keyword>
<name>A0ABV6BBC4_9GAMM</name>
<dbReference type="InterPro" id="IPR003439">
    <property type="entry name" value="ABC_transporter-like_ATP-bd"/>
</dbReference>
<sequence length="260" mass="28267">MTDTSVLLQCQQVQLQLPGGFVLGPLSFALSAGKIYGLLGANGAGKSTLLQVLAALKSPNQGQVLLQQHPLQQLEPNARARHLAYLSQQQPPTDMTVQQLLQLGLMPHKALWQADSSSDKAAMQAALSQVGLANKASALLRHLSGGEQQRAHLARVLVQQARILLLDEPVNHLDIRYQHQLLATLRSSGLTVLASFHDINLAAAYCDELLMLQHGQLLAAGTPAEVLQPQLLEQVYGRPCMVDHSPFGQHCRVTFAPERR</sequence>
<evidence type="ECO:0000313" key="5">
    <source>
        <dbReference type="Proteomes" id="UP001589813"/>
    </source>
</evidence>
<dbReference type="Proteomes" id="UP001589813">
    <property type="component" value="Unassembled WGS sequence"/>
</dbReference>
<reference evidence="4 5" key="1">
    <citation type="submission" date="2024-09" db="EMBL/GenBank/DDBJ databases">
        <authorList>
            <person name="Sun Q."/>
            <person name="Mori K."/>
        </authorList>
    </citation>
    <scope>NUCLEOTIDE SEQUENCE [LARGE SCALE GENOMIC DNA]</scope>
    <source>
        <strain evidence="4 5">KCTC 23315</strain>
    </source>
</reference>
<dbReference type="PANTHER" id="PTHR42794:SF2">
    <property type="entry name" value="ABC TRANSPORTER ATP-BINDING PROTEIN"/>
    <property type="match status" value="1"/>
</dbReference>
<dbReference type="RefSeq" id="WP_377242066.1">
    <property type="nucleotide sequence ID" value="NZ_JBHLXP010000001.1"/>
</dbReference>
<feature type="domain" description="ABC transporter" evidence="3">
    <location>
        <begin position="8"/>
        <end position="239"/>
    </location>
</feature>
<proteinExistence type="predicted"/>
<evidence type="ECO:0000256" key="1">
    <source>
        <dbReference type="ARBA" id="ARBA00022741"/>
    </source>
</evidence>
<dbReference type="SMART" id="SM00382">
    <property type="entry name" value="AAA"/>
    <property type="match status" value="1"/>
</dbReference>
<accession>A0ABV6BBC4</accession>
<dbReference type="EMBL" id="JBHLXP010000001">
    <property type="protein sequence ID" value="MFC0048150.1"/>
    <property type="molecule type" value="Genomic_DNA"/>
</dbReference>
<evidence type="ECO:0000256" key="2">
    <source>
        <dbReference type="ARBA" id="ARBA00022840"/>
    </source>
</evidence>
<evidence type="ECO:0000259" key="3">
    <source>
        <dbReference type="PROSITE" id="PS50893"/>
    </source>
</evidence>